<feature type="region of interest" description="Disordered" evidence="4">
    <location>
        <begin position="64"/>
        <end position="83"/>
    </location>
</feature>
<dbReference type="GO" id="GO:0005777">
    <property type="term" value="C:peroxisome"/>
    <property type="evidence" value="ECO:0007669"/>
    <property type="project" value="UniProtKB-SubCell"/>
</dbReference>
<dbReference type="eggNOG" id="KOG0016">
    <property type="taxonomic scope" value="Eukaryota"/>
</dbReference>
<evidence type="ECO:0000256" key="4">
    <source>
        <dbReference type="SAM" id="MobiDB-lite"/>
    </source>
</evidence>
<name>B4NEN5_DROWI</name>
<evidence type="ECO:0000256" key="1">
    <source>
        <dbReference type="ARBA" id="ARBA00004275"/>
    </source>
</evidence>
<dbReference type="InterPro" id="IPR051053">
    <property type="entry name" value="ECH/Chromodomain_protein"/>
</dbReference>
<dbReference type="PhylomeDB" id="B4NEN5"/>
<evidence type="ECO:0000313" key="6">
    <source>
        <dbReference type="Proteomes" id="UP000007798"/>
    </source>
</evidence>
<reference evidence="5 6" key="1">
    <citation type="journal article" date="2007" name="Nature">
        <title>Evolution of genes and genomes on the Drosophila phylogeny.</title>
        <authorList>
            <consortium name="Drosophila 12 Genomes Consortium"/>
            <person name="Clark A.G."/>
            <person name="Eisen M.B."/>
            <person name="Smith D.R."/>
            <person name="Bergman C.M."/>
            <person name="Oliver B."/>
            <person name="Markow T.A."/>
            <person name="Kaufman T.C."/>
            <person name="Kellis M."/>
            <person name="Gelbart W."/>
            <person name="Iyer V.N."/>
            <person name="Pollard D.A."/>
            <person name="Sackton T.B."/>
            <person name="Larracuente A.M."/>
            <person name="Singh N.D."/>
            <person name="Abad J.P."/>
            <person name="Abt D.N."/>
            <person name="Adryan B."/>
            <person name="Aguade M."/>
            <person name="Akashi H."/>
            <person name="Anderson W.W."/>
            <person name="Aquadro C.F."/>
            <person name="Ardell D.H."/>
            <person name="Arguello R."/>
            <person name="Artieri C.G."/>
            <person name="Barbash D.A."/>
            <person name="Barker D."/>
            <person name="Barsanti P."/>
            <person name="Batterham P."/>
            <person name="Batzoglou S."/>
            <person name="Begun D."/>
            <person name="Bhutkar A."/>
            <person name="Blanco E."/>
            <person name="Bosak S.A."/>
            <person name="Bradley R.K."/>
            <person name="Brand A.D."/>
            <person name="Brent M.R."/>
            <person name="Brooks A.N."/>
            <person name="Brown R.H."/>
            <person name="Butlin R.K."/>
            <person name="Caggese C."/>
            <person name="Calvi B.R."/>
            <person name="Bernardo de Carvalho A."/>
            <person name="Caspi A."/>
            <person name="Castrezana S."/>
            <person name="Celniker S.E."/>
            <person name="Chang J.L."/>
            <person name="Chapple C."/>
            <person name="Chatterji S."/>
            <person name="Chinwalla A."/>
            <person name="Civetta A."/>
            <person name="Clifton S.W."/>
            <person name="Comeron J.M."/>
            <person name="Costello J.C."/>
            <person name="Coyne J.A."/>
            <person name="Daub J."/>
            <person name="David R.G."/>
            <person name="Delcher A.L."/>
            <person name="Delehaunty K."/>
            <person name="Do C.B."/>
            <person name="Ebling H."/>
            <person name="Edwards K."/>
            <person name="Eickbush T."/>
            <person name="Evans J.D."/>
            <person name="Filipski A."/>
            <person name="Findeiss S."/>
            <person name="Freyhult E."/>
            <person name="Fulton L."/>
            <person name="Fulton R."/>
            <person name="Garcia A.C."/>
            <person name="Gardiner A."/>
            <person name="Garfield D.A."/>
            <person name="Garvin B.E."/>
            <person name="Gibson G."/>
            <person name="Gilbert D."/>
            <person name="Gnerre S."/>
            <person name="Godfrey J."/>
            <person name="Good R."/>
            <person name="Gotea V."/>
            <person name="Gravely B."/>
            <person name="Greenberg A.J."/>
            <person name="Griffiths-Jones S."/>
            <person name="Gross S."/>
            <person name="Guigo R."/>
            <person name="Gustafson E.A."/>
            <person name="Haerty W."/>
            <person name="Hahn M.W."/>
            <person name="Halligan D.L."/>
            <person name="Halpern A.L."/>
            <person name="Halter G.M."/>
            <person name="Han M.V."/>
            <person name="Heger A."/>
            <person name="Hillier L."/>
            <person name="Hinrichs A.S."/>
            <person name="Holmes I."/>
            <person name="Hoskins R.A."/>
            <person name="Hubisz M.J."/>
            <person name="Hultmark D."/>
            <person name="Huntley M.A."/>
            <person name="Jaffe D.B."/>
            <person name="Jagadeeshan S."/>
            <person name="Jeck W.R."/>
            <person name="Johnson J."/>
            <person name="Jones C.D."/>
            <person name="Jordan W.C."/>
            <person name="Karpen G.H."/>
            <person name="Kataoka E."/>
            <person name="Keightley P.D."/>
            <person name="Kheradpour P."/>
            <person name="Kirkness E.F."/>
            <person name="Koerich L.B."/>
            <person name="Kristiansen K."/>
            <person name="Kudrna D."/>
            <person name="Kulathinal R.J."/>
            <person name="Kumar S."/>
            <person name="Kwok R."/>
            <person name="Lander E."/>
            <person name="Langley C.H."/>
            <person name="Lapoint R."/>
            <person name="Lazzaro B.P."/>
            <person name="Lee S.J."/>
            <person name="Levesque L."/>
            <person name="Li R."/>
            <person name="Lin C.F."/>
            <person name="Lin M.F."/>
            <person name="Lindblad-Toh K."/>
            <person name="Llopart A."/>
            <person name="Long M."/>
            <person name="Low L."/>
            <person name="Lozovsky E."/>
            <person name="Lu J."/>
            <person name="Luo M."/>
            <person name="Machado C.A."/>
            <person name="Makalowski W."/>
            <person name="Marzo M."/>
            <person name="Matsuda M."/>
            <person name="Matzkin L."/>
            <person name="McAllister B."/>
            <person name="McBride C.S."/>
            <person name="McKernan B."/>
            <person name="McKernan K."/>
            <person name="Mendez-Lago M."/>
            <person name="Minx P."/>
            <person name="Mollenhauer M.U."/>
            <person name="Montooth K."/>
            <person name="Mount S.M."/>
            <person name="Mu X."/>
            <person name="Myers E."/>
            <person name="Negre B."/>
            <person name="Newfeld S."/>
            <person name="Nielsen R."/>
            <person name="Noor M.A."/>
            <person name="O'Grady P."/>
            <person name="Pachter L."/>
            <person name="Papaceit M."/>
            <person name="Parisi M.J."/>
            <person name="Parisi M."/>
            <person name="Parts L."/>
            <person name="Pedersen J.S."/>
            <person name="Pesole G."/>
            <person name="Phillippy A.M."/>
            <person name="Ponting C.P."/>
            <person name="Pop M."/>
            <person name="Porcelli D."/>
            <person name="Powell J.R."/>
            <person name="Prohaska S."/>
            <person name="Pruitt K."/>
            <person name="Puig M."/>
            <person name="Quesneville H."/>
            <person name="Ram K.R."/>
            <person name="Rand D."/>
            <person name="Rasmussen M.D."/>
            <person name="Reed L.K."/>
            <person name="Reenan R."/>
            <person name="Reily A."/>
            <person name="Remington K.A."/>
            <person name="Rieger T.T."/>
            <person name="Ritchie M.G."/>
            <person name="Robin C."/>
            <person name="Rogers Y.H."/>
            <person name="Rohde C."/>
            <person name="Rozas J."/>
            <person name="Rubenfield M.J."/>
            <person name="Ruiz A."/>
            <person name="Russo S."/>
            <person name="Salzberg S.L."/>
            <person name="Sanchez-Gracia A."/>
            <person name="Saranga D.J."/>
            <person name="Sato H."/>
            <person name="Schaeffer S.W."/>
            <person name="Schatz M.C."/>
            <person name="Schlenke T."/>
            <person name="Schwartz R."/>
            <person name="Segarra C."/>
            <person name="Singh R.S."/>
            <person name="Sirot L."/>
            <person name="Sirota M."/>
            <person name="Sisneros N.B."/>
            <person name="Smith C.D."/>
            <person name="Smith T.F."/>
            <person name="Spieth J."/>
            <person name="Stage D.E."/>
            <person name="Stark A."/>
            <person name="Stephan W."/>
            <person name="Strausberg R.L."/>
            <person name="Strempel S."/>
            <person name="Sturgill D."/>
            <person name="Sutton G."/>
            <person name="Sutton G.G."/>
            <person name="Tao W."/>
            <person name="Teichmann S."/>
            <person name="Tobari Y.N."/>
            <person name="Tomimura Y."/>
            <person name="Tsolas J.M."/>
            <person name="Valente V.L."/>
            <person name="Venter E."/>
            <person name="Venter J.C."/>
            <person name="Vicario S."/>
            <person name="Vieira F.G."/>
            <person name="Vilella A.J."/>
            <person name="Villasante A."/>
            <person name="Walenz B."/>
            <person name="Wang J."/>
            <person name="Wasserman M."/>
            <person name="Watts T."/>
            <person name="Wilson D."/>
            <person name="Wilson R.K."/>
            <person name="Wing R.A."/>
            <person name="Wolfner M.F."/>
            <person name="Wong A."/>
            <person name="Wong G.K."/>
            <person name="Wu C.I."/>
            <person name="Wu G."/>
            <person name="Yamamoto D."/>
            <person name="Yang H.P."/>
            <person name="Yang S.P."/>
            <person name="Yorke J.A."/>
            <person name="Yoshida K."/>
            <person name="Zdobnov E."/>
            <person name="Zhang P."/>
            <person name="Zhang Y."/>
            <person name="Zimin A.V."/>
            <person name="Baldwin J."/>
            <person name="Abdouelleil A."/>
            <person name="Abdulkadir J."/>
            <person name="Abebe A."/>
            <person name="Abera B."/>
            <person name="Abreu J."/>
            <person name="Acer S.C."/>
            <person name="Aftuck L."/>
            <person name="Alexander A."/>
            <person name="An P."/>
            <person name="Anderson E."/>
            <person name="Anderson S."/>
            <person name="Arachi H."/>
            <person name="Azer M."/>
            <person name="Bachantsang P."/>
            <person name="Barry A."/>
            <person name="Bayul T."/>
            <person name="Berlin A."/>
            <person name="Bessette D."/>
            <person name="Bloom T."/>
            <person name="Blye J."/>
            <person name="Boguslavskiy L."/>
            <person name="Bonnet C."/>
            <person name="Boukhgalter B."/>
            <person name="Bourzgui I."/>
            <person name="Brown A."/>
            <person name="Cahill P."/>
            <person name="Channer S."/>
            <person name="Cheshatsang Y."/>
            <person name="Chuda L."/>
            <person name="Citroen M."/>
            <person name="Collymore A."/>
            <person name="Cooke P."/>
            <person name="Costello M."/>
            <person name="D'Aco K."/>
            <person name="Daza R."/>
            <person name="De Haan G."/>
            <person name="DeGray S."/>
            <person name="DeMaso C."/>
            <person name="Dhargay N."/>
            <person name="Dooley K."/>
            <person name="Dooley E."/>
            <person name="Doricent M."/>
            <person name="Dorje P."/>
            <person name="Dorjee K."/>
            <person name="Dupes A."/>
            <person name="Elong R."/>
            <person name="Falk J."/>
            <person name="Farina A."/>
            <person name="Faro S."/>
            <person name="Ferguson D."/>
            <person name="Fisher S."/>
            <person name="Foley C.D."/>
            <person name="Franke A."/>
            <person name="Friedrich D."/>
            <person name="Gadbois L."/>
            <person name="Gearin G."/>
            <person name="Gearin C.R."/>
            <person name="Giannoukos G."/>
            <person name="Goode T."/>
            <person name="Graham J."/>
            <person name="Grandbois E."/>
            <person name="Grewal S."/>
            <person name="Gyaltsen K."/>
            <person name="Hafez N."/>
            <person name="Hagos B."/>
            <person name="Hall J."/>
            <person name="Henson C."/>
            <person name="Hollinger A."/>
            <person name="Honan T."/>
            <person name="Huard M.D."/>
            <person name="Hughes L."/>
            <person name="Hurhula B."/>
            <person name="Husby M.E."/>
            <person name="Kamat A."/>
            <person name="Kanga B."/>
            <person name="Kashin S."/>
            <person name="Khazanovich D."/>
            <person name="Kisner P."/>
            <person name="Lance K."/>
            <person name="Lara M."/>
            <person name="Lee W."/>
            <person name="Lennon N."/>
            <person name="Letendre F."/>
            <person name="LeVine R."/>
            <person name="Lipovsky A."/>
            <person name="Liu X."/>
            <person name="Liu J."/>
            <person name="Liu S."/>
            <person name="Lokyitsang T."/>
            <person name="Lokyitsang Y."/>
            <person name="Lubonja R."/>
            <person name="Lui A."/>
            <person name="MacDonald P."/>
            <person name="Magnisalis V."/>
            <person name="Maru K."/>
            <person name="Matthews C."/>
            <person name="McCusker W."/>
            <person name="McDonough S."/>
            <person name="Mehta T."/>
            <person name="Meldrim J."/>
            <person name="Meneus L."/>
            <person name="Mihai O."/>
            <person name="Mihalev A."/>
            <person name="Mihova T."/>
            <person name="Mittelman R."/>
            <person name="Mlenga V."/>
            <person name="Montmayeur A."/>
            <person name="Mulrain L."/>
            <person name="Navidi A."/>
            <person name="Naylor J."/>
            <person name="Negash T."/>
            <person name="Nguyen T."/>
            <person name="Nguyen N."/>
            <person name="Nicol R."/>
            <person name="Norbu C."/>
            <person name="Norbu N."/>
            <person name="Novod N."/>
            <person name="O'Neill B."/>
            <person name="Osman S."/>
            <person name="Markiewicz E."/>
            <person name="Oyono O.L."/>
            <person name="Patti C."/>
            <person name="Phunkhang P."/>
            <person name="Pierre F."/>
            <person name="Priest M."/>
            <person name="Raghuraman S."/>
            <person name="Rege F."/>
            <person name="Reyes R."/>
            <person name="Rise C."/>
            <person name="Rogov P."/>
            <person name="Ross K."/>
            <person name="Ryan E."/>
            <person name="Settipalli S."/>
            <person name="Shea T."/>
            <person name="Sherpa N."/>
            <person name="Shi L."/>
            <person name="Shih D."/>
            <person name="Sparrow T."/>
            <person name="Spaulding J."/>
            <person name="Stalker J."/>
            <person name="Stange-Thomann N."/>
            <person name="Stavropoulos S."/>
            <person name="Stone C."/>
            <person name="Strader C."/>
            <person name="Tesfaye S."/>
            <person name="Thomson T."/>
            <person name="Thoulutsang Y."/>
            <person name="Thoulutsang D."/>
            <person name="Topham K."/>
            <person name="Topping I."/>
            <person name="Tsamla T."/>
            <person name="Vassiliev H."/>
            <person name="Vo A."/>
            <person name="Wangchuk T."/>
            <person name="Wangdi T."/>
            <person name="Weiand M."/>
            <person name="Wilkinson J."/>
            <person name="Wilson A."/>
            <person name="Yadav S."/>
            <person name="Young G."/>
            <person name="Yu Q."/>
            <person name="Zembek L."/>
            <person name="Zhong D."/>
            <person name="Zimmer A."/>
            <person name="Zwirko Z."/>
            <person name="Jaffe D.B."/>
            <person name="Alvarez P."/>
            <person name="Brockman W."/>
            <person name="Butler J."/>
            <person name="Chin C."/>
            <person name="Gnerre S."/>
            <person name="Grabherr M."/>
            <person name="Kleber M."/>
            <person name="Mauceli E."/>
            <person name="MacCallum I."/>
        </authorList>
    </citation>
    <scope>NUCLEOTIDE SEQUENCE [LARGE SCALE GENOMIC DNA]</scope>
    <source>
        <strain evidence="6">Tucson 14030-0811.24</strain>
    </source>
</reference>
<evidence type="ECO:0000313" key="5">
    <source>
        <dbReference type="EMBL" id="EDW82204.1"/>
    </source>
</evidence>
<dbReference type="EMBL" id="CH964239">
    <property type="protein sequence ID" value="EDW82204.1"/>
    <property type="molecule type" value="Genomic_DNA"/>
</dbReference>
<dbReference type="SUPFAM" id="SSF52096">
    <property type="entry name" value="ClpP/crotonase"/>
    <property type="match status" value="1"/>
</dbReference>
<dbReference type="InParanoid" id="B4NEN5"/>
<keyword evidence="6" id="KW-1185">Reference proteome</keyword>
<gene>
    <name evidence="5" type="primary">Dwil\GK25674</name>
    <name evidence="5" type="ORF">Dwil_GK25674</name>
</gene>
<organism evidence="5 6">
    <name type="scientific">Drosophila willistoni</name>
    <name type="common">Fruit fly</name>
    <dbReference type="NCBI Taxonomy" id="7260"/>
    <lineage>
        <taxon>Eukaryota</taxon>
        <taxon>Metazoa</taxon>
        <taxon>Ecdysozoa</taxon>
        <taxon>Arthropoda</taxon>
        <taxon>Hexapoda</taxon>
        <taxon>Insecta</taxon>
        <taxon>Pterygota</taxon>
        <taxon>Neoptera</taxon>
        <taxon>Endopterygota</taxon>
        <taxon>Diptera</taxon>
        <taxon>Brachycera</taxon>
        <taxon>Muscomorpha</taxon>
        <taxon>Ephydroidea</taxon>
        <taxon>Drosophilidae</taxon>
        <taxon>Drosophila</taxon>
        <taxon>Sophophora</taxon>
    </lineage>
</organism>
<dbReference type="Gene3D" id="3.90.226.10">
    <property type="entry name" value="2-enoyl-CoA Hydratase, Chain A, domain 1"/>
    <property type="match status" value="1"/>
</dbReference>
<dbReference type="CDD" id="cd06558">
    <property type="entry name" value="crotonase-like"/>
    <property type="match status" value="1"/>
</dbReference>
<dbReference type="InterPro" id="IPR001753">
    <property type="entry name" value="Enoyl-CoA_hydra/iso"/>
</dbReference>
<evidence type="ECO:0000256" key="3">
    <source>
        <dbReference type="ARBA" id="ARBA00023235"/>
    </source>
</evidence>
<dbReference type="KEGG" id="dwi:6649180"/>
<dbReference type="OrthoDB" id="409763at2759"/>
<dbReference type="GO" id="GO:0004165">
    <property type="term" value="F:delta(3)-delta(2)-enoyl-CoA isomerase activity"/>
    <property type="evidence" value="ECO:0007669"/>
    <property type="project" value="UniProtKB-ARBA"/>
</dbReference>
<feature type="compositionally biased region" description="Polar residues" evidence="4">
    <location>
        <begin position="64"/>
        <end position="73"/>
    </location>
</feature>
<evidence type="ECO:0000256" key="2">
    <source>
        <dbReference type="ARBA" id="ARBA00023140"/>
    </source>
</evidence>
<dbReference type="HOGENOM" id="CLU_071912_0_0_1"/>
<dbReference type="PANTHER" id="PTHR43684">
    <property type="match status" value="1"/>
</dbReference>
<dbReference type="OMA" id="IHEKAAN"/>
<dbReference type="STRING" id="7260.B4NEN5"/>
<proteinExistence type="predicted"/>
<keyword evidence="3" id="KW-0413">Isomerase</keyword>
<dbReference type="Proteomes" id="UP000007798">
    <property type="component" value="Unassembled WGS sequence"/>
</dbReference>
<comment type="subcellular location">
    <subcellularLocation>
        <location evidence="1">Peroxisome</location>
    </subcellularLocation>
</comment>
<dbReference type="InterPro" id="IPR029045">
    <property type="entry name" value="ClpP/crotonase-like_dom_sf"/>
</dbReference>
<accession>B4NEN5</accession>
<protein>
    <recommendedName>
        <fullName evidence="7">Enoyl-CoA hydratase</fullName>
    </recommendedName>
</protein>
<evidence type="ECO:0008006" key="7">
    <source>
        <dbReference type="Google" id="ProtNLM"/>
    </source>
</evidence>
<dbReference type="PANTHER" id="PTHR43684:SF1">
    <property type="entry name" value="ENOYL-COA DELTA ISOMERASE 2"/>
    <property type="match status" value="1"/>
</dbReference>
<dbReference type="Pfam" id="PF00378">
    <property type="entry name" value="ECH_1"/>
    <property type="match status" value="1"/>
</dbReference>
<dbReference type="AlphaFoldDB" id="B4NEN5"/>
<keyword evidence="2" id="KW-0576">Peroxisome</keyword>
<sequence>MTSPNYNTFKQLQVERRERLLIIKFNDGEWQRRTIYELLRILDVANGDADVAIIVLTGNFEAGQSQSEETTTHPAPAKDKDEVEAREVQSRASSFVMRSLAKKLLLNRKLLVSCVQGKCVGLGVTICTLSDIVYASRSSQFDLSLNKIDGSGLVGLWTLSHLKLALESGELLDAHAAQNRGFVTGLLDDSQAGLAKFWQRLGEHSLLPIDSLMATKRLLMHPWHEKLLEALREEGTPQASAQRRGKL</sequence>
<dbReference type="SMR" id="B4NEN5"/>